<dbReference type="PROSITE" id="PS51450">
    <property type="entry name" value="LRR"/>
    <property type="match status" value="1"/>
</dbReference>
<evidence type="ECO:0000313" key="5">
    <source>
        <dbReference type="WBParaSite" id="jg20902"/>
    </source>
</evidence>
<dbReference type="PANTHER" id="PTHR11375:SF0">
    <property type="entry name" value="ACIDIC LEUCINE-RICH NUCLEAR PHOSPHOPROTEIN 32 FAMILY MEMBER A"/>
    <property type="match status" value="1"/>
</dbReference>
<name>A0A915DM03_9BILA</name>
<protein>
    <submittedName>
        <fullName evidence="5">Uncharacterized protein</fullName>
    </submittedName>
</protein>
<evidence type="ECO:0000313" key="4">
    <source>
        <dbReference type="Proteomes" id="UP000887574"/>
    </source>
</evidence>
<dbReference type="SUPFAM" id="SSF52058">
    <property type="entry name" value="L domain-like"/>
    <property type="match status" value="1"/>
</dbReference>
<dbReference type="GO" id="GO:0005634">
    <property type="term" value="C:nucleus"/>
    <property type="evidence" value="ECO:0007669"/>
    <property type="project" value="TreeGrafter"/>
</dbReference>
<evidence type="ECO:0000256" key="2">
    <source>
        <dbReference type="ARBA" id="ARBA00022737"/>
    </source>
</evidence>
<dbReference type="PRINTS" id="PR00019">
    <property type="entry name" value="LEURICHRPT"/>
</dbReference>
<dbReference type="InterPro" id="IPR032675">
    <property type="entry name" value="LRR_dom_sf"/>
</dbReference>
<keyword evidence="2" id="KW-0677">Repeat</keyword>
<dbReference type="GO" id="GO:0042393">
    <property type="term" value="F:histone binding"/>
    <property type="evidence" value="ECO:0007669"/>
    <property type="project" value="TreeGrafter"/>
</dbReference>
<keyword evidence="4" id="KW-1185">Reference proteome</keyword>
<dbReference type="Pfam" id="PF13516">
    <property type="entry name" value="LRR_6"/>
    <property type="match status" value="2"/>
</dbReference>
<comment type="similarity">
    <text evidence="3">Belongs to the ANP32 family.</text>
</comment>
<keyword evidence="1" id="KW-0433">Leucine-rich repeat</keyword>
<dbReference type="Gene3D" id="3.80.10.10">
    <property type="entry name" value="Ribonuclease Inhibitor"/>
    <property type="match status" value="1"/>
</dbReference>
<reference evidence="5" key="1">
    <citation type="submission" date="2022-11" db="UniProtKB">
        <authorList>
            <consortium name="WormBaseParasite"/>
        </authorList>
    </citation>
    <scope>IDENTIFICATION</scope>
</reference>
<evidence type="ECO:0000256" key="3">
    <source>
        <dbReference type="ARBA" id="ARBA00025777"/>
    </source>
</evidence>
<organism evidence="4 5">
    <name type="scientific">Ditylenchus dipsaci</name>
    <dbReference type="NCBI Taxonomy" id="166011"/>
    <lineage>
        <taxon>Eukaryota</taxon>
        <taxon>Metazoa</taxon>
        <taxon>Ecdysozoa</taxon>
        <taxon>Nematoda</taxon>
        <taxon>Chromadorea</taxon>
        <taxon>Rhabditida</taxon>
        <taxon>Tylenchina</taxon>
        <taxon>Tylenchomorpha</taxon>
        <taxon>Sphaerularioidea</taxon>
        <taxon>Anguinidae</taxon>
        <taxon>Anguininae</taxon>
        <taxon>Ditylenchus</taxon>
    </lineage>
</organism>
<dbReference type="Proteomes" id="UP000887574">
    <property type="component" value="Unplaced"/>
</dbReference>
<sequence length="142" mass="16178">MRIVRLSPTLADSPVIKRRNRKKDGQNLDRNNILPEGLKRTRTQTVPFHAQPSRHQKTRVYYKNEGWNNALPTTELNKIRDLSLKNLGINSLKGMPELPNLETLDLSGNNLDNLKEALDIIDMNCPNLESLNLSYNSFGKGQ</sequence>
<proteinExistence type="inferred from homology"/>
<dbReference type="InterPro" id="IPR001611">
    <property type="entry name" value="Leu-rich_rpt"/>
</dbReference>
<evidence type="ECO:0000256" key="1">
    <source>
        <dbReference type="ARBA" id="ARBA00022614"/>
    </source>
</evidence>
<dbReference type="InterPro" id="IPR045081">
    <property type="entry name" value="AN32"/>
</dbReference>
<dbReference type="AlphaFoldDB" id="A0A915DM03"/>
<dbReference type="PANTHER" id="PTHR11375">
    <property type="entry name" value="ACIDIC LEUCINE-RICH NUCLEAR PHOSPHOPROTEIN 32"/>
    <property type="match status" value="1"/>
</dbReference>
<dbReference type="WBParaSite" id="jg20902">
    <property type="protein sequence ID" value="jg20902"/>
    <property type="gene ID" value="jg20902"/>
</dbReference>
<accession>A0A915DM03</accession>